<evidence type="ECO:0000256" key="2">
    <source>
        <dbReference type="ARBA" id="ARBA00023136"/>
    </source>
</evidence>
<evidence type="ECO:0000256" key="3">
    <source>
        <dbReference type="ARBA" id="ARBA00023140"/>
    </source>
</evidence>
<name>A0A5M6C3J0_9TREE</name>
<accession>A0A5M6C3J0</accession>
<feature type="region of interest" description="Disordered" evidence="5">
    <location>
        <begin position="117"/>
        <end position="151"/>
    </location>
</feature>
<keyword evidence="7" id="KW-1185">Reference proteome</keyword>
<dbReference type="Pfam" id="PF05648">
    <property type="entry name" value="PEX11"/>
    <property type="match status" value="1"/>
</dbReference>
<reference evidence="6" key="2">
    <citation type="submission" date="2024-01" db="EMBL/GenBank/DDBJ databases">
        <title>Comparative genomics of Cryptococcus and Kwoniella reveals pathogenesis evolution and contrasting modes of karyotype evolution via chromosome fusion or intercentromeric recombination.</title>
        <authorList>
            <person name="Coelho M.A."/>
            <person name="David-Palma M."/>
            <person name="Shea T."/>
            <person name="Bowers K."/>
            <person name="McGinley-Smith S."/>
            <person name="Mohammad A.W."/>
            <person name="Gnirke A."/>
            <person name="Yurkov A.M."/>
            <person name="Nowrousian M."/>
            <person name="Sun S."/>
            <person name="Cuomo C.A."/>
            <person name="Heitman J."/>
        </authorList>
    </citation>
    <scope>NUCLEOTIDE SEQUENCE</scope>
    <source>
        <strain evidence="6">CBS 12478</strain>
    </source>
</reference>
<reference evidence="6" key="1">
    <citation type="submission" date="2017-08" db="EMBL/GenBank/DDBJ databases">
        <authorList>
            <person name="Cuomo C."/>
            <person name="Billmyre B."/>
            <person name="Heitman J."/>
        </authorList>
    </citation>
    <scope>NUCLEOTIDE SEQUENCE</scope>
    <source>
        <strain evidence="6">CBS 12478</strain>
    </source>
</reference>
<dbReference type="EMBL" id="CP144051">
    <property type="protein sequence ID" value="WWD16240.1"/>
    <property type="molecule type" value="Genomic_DNA"/>
</dbReference>
<organism evidence="6 7">
    <name type="scientific">Kwoniella shandongensis</name>
    <dbReference type="NCBI Taxonomy" id="1734106"/>
    <lineage>
        <taxon>Eukaryota</taxon>
        <taxon>Fungi</taxon>
        <taxon>Dikarya</taxon>
        <taxon>Basidiomycota</taxon>
        <taxon>Agaricomycotina</taxon>
        <taxon>Tremellomycetes</taxon>
        <taxon>Tremellales</taxon>
        <taxon>Cryptococcaceae</taxon>
        <taxon>Kwoniella</taxon>
    </lineage>
</organism>
<feature type="compositionally biased region" description="Basic and acidic residues" evidence="5">
    <location>
        <begin position="137"/>
        <end position="151"/>
    </location>
</feature>
<evidence type="ECO:0000313" key="6">
    <source>
        <dbReference type="EMBL" id="WWD16240.1"/>
    </source>
</evidence>
<sequence>MALHSSSSQTNLTTPRTPIDPSTISQTKIDPLFRHGHGYPSPPNSTTSSDPWSQHQHQHQHIMDLNLSNPVTGLDGSWRMEDHPSRRGTGGGKEVVWDIKGLGLGLDAMAMENHERDPLSETLARLTDPSGSGPGEGGEKGKGKEKEKENEKTEVLGVEVWAKVMDTSRGRDKVLKCAQYSLRTYLYLLTIIARLRPLSPWFRSNHKRVKLAISGLSLTRKCLLLLNPLHPLTDLLSPHPMSARTLLSHLIDLISAISDDVYCLSRLGLVGKKTGGIADRWSNRFWFLTTIMGLYKIHFKTIPRLRSSYSLTTTTSQTLEKRRTELSEAEWTNRKLLADLLFVSYDVFELNWPVLEEPMKCLAGLTAGFISTMKLYNAQWDASVGKG</sequence>
<evidence type="ECO:0000256" key="5">
    <source>
        <dbReference type="SAM" id="MobiDB-lite"/>
    </source>
</evidence>
<keyword evidence="2" id="KW-0472">Membrane</keyword>
<evidence type="ECO:0000256" key="1">
    <source>
        <dbReference type="ARBA" id="ARBA00022593"/>
    </source>
</evidence>
<feature type="region of interest" description="Disordered" evidence="5">
    <location>
        <begin position="1"/>
        <end position="93"/>
    </location>
</feature>
<dbReference type="AlphaFoldDB" id="A0A5M6C3J0"/>
<protein>
    <submittedName>
        <fullName evidence="6">Uncharacterized protein</fullName>
    </submittedName>
</protein>
<dbReference type="InterPro" id="IPR008733">
    <property type="entry name" value="PEX11"/>
</dbReference>
<dbReference type="RefSeq" id="XP_031861053.1">
    <property type="nucleotide sequence ID" value="XM_032004575.1"/>
</dbReference>
<dbReference type="PANTHER" id="PTHR12652:SF19">
    <property type="entry name" value="PEROXISOMAL BIOGENESIS FACTOR 11"/>
    <property type="match status" value="1"/>
</dbReference>
<feature type="compositionally biased region" description="Low complexity" evidence="5">
    <location>
        <begin position="44"/>
        <end position="53"/>
    </location>
</feature>
<proteinExistence type="predicted"/>
<dbReference type="OrthoDB" id="411017at2759"/>
<dbReference type="Proteomes" id="UP000322225">
    <property type="component" value="Chromosome 1"/>
</dbReference>
<gene>
    <name evidence="6" type="ORF">CI109_100666</name>
</gene>
<dbReference type="GO" id="GO:0016559">
    <property type="term" value="P:peroxisome fission"/>
    <property type="evidence" value="ECO:0007669"/>
    <property type="project" value="InterPro"/>
</dbReference>
<keyword evidence="1" id="KW-0962">Peroxisome biogenesis</keyword>
<dbReference type="GeneID" id="43588711"/>
<comment type="subcellular location">
    <subcellularLocation>
        <location evidence="4">Peroxisome membrane</location>
    </subcellularLocation>
</comment>
<dbReference type="GO" id="GO:0005778">
    <property type="term" value="C:peroxisomal membrane"/>
    <property type="evidence" value="ECO:0007669"/>
    <property type="project" value="UniProtKB-SubCell"/>
</dbReference>
<feature type="compositionally biased region" description="Polar residues" evidence="5">
    <location>
        <begin position="1"/>
        <end position="28"/>
    </location>
</feature>
<keyword evidence="3" id="KW-0576">Peroxisome</keyword>
<dbReference type="PANTHER" id="PTHR12652">
    <property type="entry name" value="PEROXISOMAL BIOGENESIS FACTOR 11"/>
    <property type="match status" value="1"/>
</dbReference>
<evidence type="ECO:0000313" key="7">
    <source>
        <dbReference type="Proteomes" id="UP000322225"/>
    </source>
</evidence>
<evidence type="ECO:0000256" key="4">
    <source>
        <dbReference type="ARBA" id="ARBA00046271"/>
    </source>
</evidence>
<dbReference type="KEGG" id="ksn:43588711"/>